<feature type="compositionally biased region" description="Basic and acidic residues" evidence="1">
    <location>
        <begin position="85"/>
        <end position="95"/>
    </location>
</feature>
<dbReference type="Pfam" id="PF11776">
    <property type="entry name" value="RcnB"/>
    <property type="match status" value="1"/>
</dbReference>
<proteinExistence type="predicted"/>
<organism evidence="3 4">
    <name type="scientific">Stakelama flava</name>
    <dbReference type="NCBI Taxonomy" id="2860338"/>
    <lineage>
        <taxon>Bacteria</taxon>
        <taxon>Pseudomonadati</taxon>
        <taxon>Pseudomonadota</taxon>
        <taxon>Alphaproteobacteria</taxon>
        <taxon>Sphingomonadales</taxon>
        <taxon>Sphingomonadaceae</taxon>
        <taxon>Stakelama</taxon>
    </lineage>
</organism>
<feature type="region of interest" description="Disordered" evidence="1">
    <location>
        <begin position="24"/>
        <end position="100"/>
    </location>
</feature>
<accession>A0ABS6XLF9</accession>
<keyword evidence="2" id="KW-0732">Signal</keyword>
<keyword evidence="4" id="KW-1185">Reference proteome</keyword>
<evidence type="ECO:0000256" key="1">
    <source>
        <dbReference type="SAM" id="MobiDB-lite"/>
    </source>
</evidence>
<protein>
    <submittedName>
        <fullName evidence="3">RcnB family protein</fullName>
    </submittedName>
</protein>
<dbReference type="Proteomes" id="UP001197214">
    <property type="component" value="Unassembled WGS sequence"/>
</dbReference>
<dbReference type="EMBL" id="JAHWZX010000005">
    <property type="protein sequence ID" value="MBW4330643.1"/>
    <property type="molecule type" value="Genomic_DNA"/>
</dbReference>
<dbReference type="InterPro" id="IPR024572">
    <property type="entry name" value="RcnB"/>
</dbReference>
<evidence type="ECO:0000313" key="3">
    <source>
        <dbReference type="EMBL" id="MBW4330643.1"/>
    </source>
</evidence>
<reference evidence="3 4" key="1">
    <citation type="submission" date="2021-07" db="EMBL/GenBank/DDBJ databases">
        <title>Stakelama flava sp. nov., a novel endophytic bacterium isolated from branch of Kandelia candel.</title>
        <authorList>
            <person name="Tuo L."/>
        </authorList>
    </citation>
    <scope>NUCLEOTIDE SEQUENCE [LARGE SCALE GENOMIC DNA]</scope>
    <source>
        <strain evidence="3 4">CBK3Z-3</strain>
    </source>
</reference>
<dbReference type="RefSeq" id="WP_219237762.1">
    <property type="nucleotide sequence ID" value="NZ_JAHWZX010000005.1"/>
</dbReference>
<feature type="chain" id="PRO_5046704103" evidence="2">
    <location>
        <begin position="20"/>
        <end position="192"/>
    </location>
</feature>
<feature type="signal peptide" evidence="2">
    <location>
        <begin position="1"/>
        <end position="19"/>
    </location>
</feature>
<comment type="caution">
    <text evidence="3">The sequence shown here is derived from an EMBL/GenBank/DDBJ whole genome shotgun (WGS) entry which is preliminary data.</text>
</comment>
<evidence type="ECO:0000256" key="2">
    <source>
        <dbReference type="SAM" id="SignalP"/>
    </source>
</evidence>
<evidence type="ECO:0000313" key="4">
    <source>
        <dbReference type="Proteomes" id="UP001197214"/>
    </source>
</evidence>
<gene>
    <name evidence="3" type="ORF">KY084_07100</name>
</gene>
<sequence>MRNLMIAGLMATIALPLGAAPAVAQSHHGAHQRHSGQHHASRSHHGSRGHATRTNRHQRRASHQHHRREAQRAQRRARHQTAARRYRDAQRERAARHSRQRWSNNAWRDYRRSHRSLYRAGRWNAPFSYHRFRPGIRLRRSYFASRYWIGDPGYYRLPITGRYQHWVRHYDDVLLIDIRTGMVLRVYRDFFW</sequence>
<name>A0ABS6XLF9_9SPHN</name>
<feature type="compositionally biased region" description="Basic residues" evidence="1">
    <location>
        <begin position="28"/>
        <end position="84"/>
    </location>
</feature>